<evidence type="ECO:0000256" key="4">
    <source>
        <dbReference type="SAM" id="MobiDB-lite"/>
    </source>
</evidence>
<dbReference type="Pfam" id="PF11705">
    <property type="entry name" value="RNA_pol_3_Rpc31"/>
    <property type="match status" value="1"/>
</dbReference>
<evidence type="ECO:0000256" key="1">
    <source>
        <dbReference type="ARBA" id="ARBA00004123"/>
    </source>
</evidence>
<keyword evidence="3" id="KW-0539">Nucleus</keyword>
<dbReference type="InterPro" id="IPR024661">
    <property type="entry name" value="RNA_pol_III_Rpc31"/>
</dbReference>
<feature type="region of interest" description="Disordered" evidence="4">
    <location>
        <begin position="1"/>
        <end position="45"/>
    </location>
</feature>
<accession>A0A1D2MVI1</accession>
<feature type="region of interest" description="Disordered" evidence="4">
    <location>
        <begin position="138"/>
        <end position="223"/>
    </location>
</feature>
<evidence type="ECO:0008006" key="7">
    <source>
        <dbReference type="Google" id="ProtNLM"/>
    </source>
</evidence>
<dbReference type="GO" id="GO:0005666">
    <property type="term" value="C:RNA polymerase III complex"/>
    <property type="evidence" value="ECO:0007669"/>
    <property type="project" value="TreeGrafter"/>
</dbReference>
<name>A0A1D2MVI1_ORCCI</name>
<dbReference type="AlphaFoldDB" id="A0A1D2MVI1"/>
<evidence type="ECO:0000256" key="3">
    <source>
        <dbReference type="ARBA" id="ARBA00023242"/>
    </source>
</evidence>
<comment type="subcellular location">
    <subcellularLocation>
        <location evidence="1">Nucleus</location>
    </subcellularLocation>
</comment>
<organism evidence="5 6">
    <name type="scientific">Orchesella cincta</name>
    <name type="common">Springtail</name>
    <name type="synonym">Podura cincta</name>
    <dbReference type="NCBI Taxonomy" id="48709"/>
    <lineage>
        <taxon>Eukaryota</taxon>
        <taxon>Metazoa</taxon>
        <taxon>Ecdysozoa</taxon>
        <taxon>Arthropoda</taxon>
        <taxon>Hexapoda</taxon>
        <taxon>Collembola</taxon>
        <taxon>Entomobryomorpha</taxon>
        <taxon>Entomobryoidea</taxon>
        <taxon>Orchesellidae</taxon>
        <taxon>Orchesellinae</taxon>
        <taxon>Orchesella</taxon>
    </lineage>
</organism>
<dbReference type="Proteomes" id="UP000094527">
    <property type="component" value="Unassembled WGS sequence"/>
</dbReference>
<dbReference type="PANTHER" id="PTHR15367:SF2">
    <property type="entry name" value="DNA-DIRECTED RNA POLYMERASE III SUBUNIT"/>
    <property type="match status" value="1"/>
</dbReference>
<keyword evidence="6" id="KW-1185">Reference proteome</keyword>
<proteinExistence type="inferred from homology"/>
<evidence type="ECO:0000313" key="6">
    <source>
        <dbReference type="Proteomes" id="UP000094527"/>
    </source>
</evidence>
<comment type="similarity">
    <text evidence="2">Belongs to the eukaryotic RPC7 RNA polymerase subunit family.</text>
</comment>
<feature type="compositionally biased region" description="Acidic residues" evidence="4">
    <location>
        <begin position="207"/>
        <end position="223"/>
    </location>
</feature>
<dbReference type="PANTHER" id="PTHR15367">
    <property type="entry name" value="DNA-DIRECTED RNA POLYMERASE III"/>
    <property type="match status" value="1"/>
</dbReference>
<reference evidence="5 6" key="1">
    <citation type="journal article" date="2016" name="Genome Biol. Evol.">
        <title>Gene Family Evolution Reflects Adaptation to Soil Environmental Stressors in the Genome of the Collembolan Orchesella cincta.</title>
        <authorList>
            <person name="Faddeeva-Vakhrusheva A."/>
            <person name="Derks M.F."/>
            <person name="Anvar S.Y."/>
            <person name="Agamennone V."/>
            <person name="Suring W."/>
            <person name="Smit S."/>
            <person name="van Straalen N.M."/>
            <person name="Roelofs D."/>
        </authorList>
    </citation>
    <scope>NUCLEOTIDE SEQUENCE [LARGE SCALE GENOMIC DNA]</scope>
    <source>
        <tissue evidence="5">Mixed pool</tissue>
    </source>
</reference>
<dbReference type="EMBL" id="LJIJ01000501">
    <property type="protein sequence ID" value="ODM96814.1"/>
    <property type="molecule type" value="Genomic_DNA"/>
</dbReference>
<sequence length="223" mass="24984">MASPETKSVSLIIKQRQQSRSATVAPKVGGKAGGPGGVNQSLTPVLPPLYPSAPKPSVLNPEVANTVKVYDKLSQYFRSNFSIEHVVTEKSGFYVDRYTDQYKSPLALEEHLLHMLPDSSFPDELTVNHVPRKTVTRRVKRKIEDLPDMDEASPEKNAPIIKQEPVSDDEDEEKEDANLDDMDEYEDDVDEEMDVGTDYAKPYFDNGEGDDDDDRDEDEGATY</sequence>
<comment type="caution">
    <text evidence="5">The sequence shown here is derived from an EMBL/GenBank/DDBJ whole genome shotgun (WGS) entry which is preliminary data.</text>
</comment>
<evidence type="ECO:0000256" key="2">
    <source>
        <dbReference type="ARBA" id="ARBA00008352"/>
    </source>
</evidence>
<feature type="compositionally biased region" description="Acidic residues" evidence="4">
    <location>
        <begin position="166"/>
        <end position="195"/>
    </location>
</feature>
<feature type="compositionally biased region" description="Polar residues" evidence="4">
    <location>
        <begin position="1"/>
        <end position="22"/>
    </location>
</feature>
<gene>
    <name evidence="5" type="ORF">Ocin01_09870</name>
</gene>
<dbReference type="STRING" id="48709.A0A1D2MVI1"/>
<dbReference type="GO" id="GO:0006383">
    <property type="term" value="P:transcription by RNA polymerase III"/>
    <property type="evidence" value="ECO:0007669"/>
    <property type="project" value="InterPro"/>
</dbReference>
<evidence type="ECO:0000313" key="5">
    <source>
        <dbReference type="EMBL" id="ODM96814.1"/>
    </source>
</evidence>
<protein>
    <recommendedName>
        <fullName evidence="7">DNA-directed RNA polymerase III subunit</fullName>
    </recommendedName>
</protein>